<accession>A0A1F5BTG7</accession>
<feature type="region of interest" description="Alpha C-terminal domain (alpha-CTD)" evidence="11">
    <location>
        <begin position="251"/>
        <end position="324"/>
    </location>
</feature>
<dbReference type="EC" id="2.7.7.6" evidence="2 11"/>
<feature type="region of interest" description="Alpha N-terminal domain (alpha-NTD)" evidence="11">
    <location>
        <begin position="1"/>
        <end position="229"/>
    </location>
</feature>
<dbReference type="EMBL" id="MEYS01000002">
    <property type="protein sequence ID" value="OGD33892.1"/>
    <property type="molecule type" value="Genomic_DNA"/>
</dbReference>
<evidence type="ECO:0000256" key="3">
    <source>
        <dbReference type="ARBA" id="ARBA00015972"/>
    </source>
</evidence>
<keyword evidence="7 11" id="KW-0804">Transcription</keyword>
<dbReference type="GO" id="GO:0003899">
    <property type="term" value="F:DNA-directed RNA polymerase activity"/>
    <property type="evidence" value="ECO:0007669"/>
    <property type="project" value="UniProtKB-UniRule"/>
</dbReference>
<dbReference type="Gene3D" id="3.30.1360.10">
    <property type="entry name" value="RNA polymerase, RBP11-like subunit"/>
    <property type="match status" value="1"/>
</dbReference>
<organism evidence="14 15">
    <name type="scientific">Candidatus Azambacteria bacterium RIFCSPLOWO2_01_FULL_46_25</name>
    <dbReference type="NCBI Taxonomy" id="1797298"/>
    <lineage>
        <taxon>Bacteria</taxon>
        <taxon>Candidatus Azamiibacteriota</taxon>
    </lineage>
</organism>
<evidence type="ECO:0000256" key="9">
    <source>
        <dbReference type="ARBA" id="ARBA00033070"/>
    </source>
</evidence>
<evidence type="ECO:0000256" key="2">
    <source>
        <dbReference type="ARBA" id="ARBA00012418"/>
    </source>
</evidence>
<evidence type="ECO:0000256" key="1">
    <source>
        <dbReference type="ARBA" id="ARBA00007123"/>
    </source>
</evidence>
<evidence type="ECO:0000256" key="5">
    <source>
        <dbReference type="ARBA" id="ARBA00022679"/>
    </source>
</evidence>
<evidence type="ECO:0000313" key="14">
    <source>
        <dbReference type="EMBL" id="OGD33892.1"/>
    </source>
</evidence>
<comment type="domain">
    <text evidence="11">The N-terminal domain is essential for RNAP assembly and basal transcription, whereas the C-terminal domain is involved in interaction with transcriptional regulators and with upstream promoter elements.</text>
</comment>
<dbReference type="Proteomes" id="UP000176650">
    <property type="component" value="Unassembled WGS sequence"/>
</dbReference>
<dbReference type="AlphaFoldDB" id="A0A1F5BTG7"/>
<comment type="function">
    <text evidence="11">DNA-dependent RNA polymerase catalyzes the transcription of DNA into RNA using the four ribonucleoside triphosphates as substrates.</text>
</comment>
<evidence type="ECO:0000256" key="6">
    <source>
        <dbReference type="ARBA" id="ARBA00022695"/>
    </source>
</evidence>
<evidence type="ECO:0000256" key="4">
    <source>
        <dbReference type="ARBA" id="ARBA00022478"/>
    </source>
</evidence>
<dbReference type="InterPro" id="IPR036603">
    <property type="entry name" value="RBP11-like"/>
</dbReference>
<dbReference type="Pfam" id="PF01193">
    <property type="entry name" value="RNA_pol_L"/>
    <property type="match status" value="1"/>
</dbReference>
<evidence type="ECO:0000256" key="7">
    <source>
        <dbReference type="ARBA" id="ARBA00023163"/>
    </source>
</evidence>
<evidence type="ECO:0000256" key="8">
    <source>
        <dbReference type="ARBA" id="ARBA00032524"/>
    </source>
</evidence>
<dbReference type="InterPro" id="IPR011262">
    <property type="entry name" value="DNA-dir_RNA_pol_insert"/>
</dbReference>
<dbReference type="GO" id="GO:0000428">
    <property type="term" value="C:DNA-directed RNA polymerase complex"/>
    <property type="evidence" value="ECO:0007669"/>
    <property type="project" value="UniProtKB-KW"/>
</dbReference>
<dbReference type="NCBIfam" id="NF003519">
    <property type="entry name" value="PRK05182.2-5"/>
    <property type="match status" value="1"/>
</dbReference>
<dbReference type="GO" id="GO:0003677">
    <property type="term" value="F:DNA binding"/>
    <property type="evidence" value="ECO:0007669"/>
    <property type="project" value="UniProtKB-UniRule"/>
</dbReference>
<dbReference type="SUPFAM" id="SSF55257">
    <property type="entry name" value="RBP11-like subunits of RNA polymerase"/>
    <property type="match status" value="1"/>
</dbReference>
<keyword evidence="4 11" id="KW-0240">DNA-directed RNA polymerase</keyword>
<sequence length="324" mass="36209">MCMYITLPKKPEVIKKDRFHATIEIENLYPGYGMTLGNALRRVLLSSLEGSAATLVKIKGASHEFSTIPNVMEDVVEILLNIKKLRFKLHSEEPQKVHIKVHGEKKVTAKDIEAPSQVEVVNTDAHIATLTDKKADFEAEITIERGFGYVPVENRRKEKLDIGTIALDAIFTPLRKVNYEVENMRVGERTDFDRLRFFIETDGIIDPEEAFTKAARTLVDQFQELIAMKESAPAQEGVEPDEKEKKEESGEKEKDGDALKTKVSDLALGSRAMRALEEAGIKTVSGLIRKTESDILALEGMGEKGVSEIKKVLKKLGVSLKTEE</sequence>
<evidence type="ECO:0000259" key="13">
    <source>
        <dbReference type="SMART" id="SM00662"/>
    </source>
</evidence>
<dbReference type="CDD" id="cd06928">
    <property type="entry name" value="RNAP_alpha_NTD"/>
    <property type="match status" value="1"/>
</dbReference>
<dbReference type="NCBIfam" id="TIGR02027">
    <property type="entry name" value="rpoA"/>
    <property type="match status" value="1"/>
</dbReference>
<gene>
    <name evidence="11" type="primary">rpoA</name>
    <name evidence="14" type="ORF">A2988_00140</name>
</gene>
<dbReference type="Gene3D" id="2.170.120.12">
    <property type="entry name" value="DNA-directed RNA polymerase, insert domain"/>
    <property type="match status" value="1"/>
</dbReference>
<feature type="compositionally biased region" description="Basic and acidic residues" evidence="12">
    <location>
        <begin position="240"/>
        <end position="261"/>
    </location>
</feature>
<evidence type="ECO:0000313" key="15">
    <source>
        <dbReference type="Proteomes" id="UP000176650"/>
    </source>
</evidence>
<feature type="region of interest" description="Disordered" evidence="12">
    <location>
        <begin position="230"/>
        <end position="261"/>
    </location>
</feature>
<dbReference type="GO" id="GO:0006351">
    <property type="term" value="P:DNA-templated transcription"/>
    <property type="evidence" value="ECO:0007669"/>
    <property type="project" value="UniProtKB-UniRule"/>
</dbReference>
<dbReference type="InterPro" id="IPR011260">
    <property type="entry name" value="RNAP_asu_C"/>
</dbReference>
<dbReference type="SUPFAM" id="SSF47789">
    <property type="entry name" value="C-terminal domain of RNA polymerase alpha subunit"/>
    <property type="match status" value="1"/>
</dbReference>
<protein>
    <recommendedName>
        <fullName evidence="3 11">DNA-directed RNA polymerase subunit alpha</fullName>
        <shortName evidence="11">RNAP subunit alpha</shortName>
        <ecNumber evidence="2 11">2.7.7.6</ecNumber>
    </recommendedName>
    <alternativeName>
        <fullName evidence="9 11">RNA polymerase subunit alpha</fullName>
    </alternativeName>
    <alternativeName>
        <fullName evidence="8 11">Transcriptase subunit alpha</fullName>
    </alternativeName>
</protein>
<dbReference type="SMART" id="SM00662">
    <property type="entry name" value="RPOLD"/>
    <property type="match status" value="1"/>
</dbReference>
<dbReference type="GO" id="GO:0046983">
    <property type="term" value="F:protein dimerization activity"/>
    <property type="evidence" value="ECO:0007669"/>
    <property type="project" value="InterPro"/>
</dbReference>
<dbReference type="FunFam" id="2.170.120.12:FF:000001">
    <property type="entry name" value="DNA-directed RNA polymerase subunit alpha"/>
    <property type="match status" value="1"/>
</dbReference>
<dbReference type="Pfam" id="PF01000">
    <property type="entry name" value="RNA_pol_A_bac"/>
    <property type="match status" value="1"/>
</dbReference>
<comment type="similarity">
    <text evidence="1 11">Belongs to the RNA polymerase alpha chain family.</text>
</comment>
<feature type="domain" description="DNA-directed RNA polymerase RpoA/D/Rpb3-type" evidence="13">
    <location>
        <begin position="20"/>
        <end position="228"/>
    </location>
</feature>
<comment type="subunit">
    <text evidence="11">Homodimer. The RNAP catalytic core consists of 2 alpha, 1 beta, 1 beta' and 1 omega subunit. When a sigma factor is associated with the core the holoenzyme is formed, which can initiate transcription.</text>
</comment>
<dbReference type="NCBIfam" id="NF003513">
    <property type="entry name" value="PRK05182.1-2"/>
    <property type="match status" value="1"/>
</dbReference>
<dbReference type="STRING" id="1797298.A2988_00140"/>
<dbReference type="Gene3D" id="1.10.150.20">
    <property type="entry name" value="5' to 3' exonuclease, C-terminal subdomain"/>
    <property type="match status" value="1"/>
</dbReference>
<comment type="catalytic activity">
    <reaction evidence="10 11">
        <text>RNA(n) + a ribonucleoside 5'-triphosphate = RNA(n+1) + diphosphate</text>
        <dbReference type="Rhea" id="RHEA:21248"/>
        <dbReference type="Rhea" id="RHEA-COMP:14527"/>
        <dbReference type="Rhea" id="RHEA-COMP:17342"/>
        <dbReference type="ChEBI" id="CHEBI:33019"/>
        <dbReference type="ChEBI" id="CHEBI:61557"/>
        <dbReference type="ChEBI" id="CHEBI:140395"/>
        <dbReference type="EC" id="2.7.7.6"/>
    </reaction>
</comment>
<evidence type="ECO:0000256" key="10">
    <source>
        <dbReference type="ARBA" id="ARBA00048552"/>
    </source>
</evidence>
<comment type="caution">
    <text evidence="14">The sequence shown here is derived from an EMBL/GenBank/DDBJ whole genome shotgun (WGS) entry which is preliminary data.</text>
</comment>
<evidence type="ECO:0000256" key="12">
    <source>
        <dbReference type="SAM" id="MobiDB-lite"/>
    </source>
</evidence>
<evidence type="ECO:0000256" key="11">
    <source>
        <dbReference type="HAMAP-Rule" id="MF_00059"/>
    </source>
</evidence>
<dbReference type="Pfam" id="PF03118">
    <property type="entry name" value="RNA_pol_A_CTD"/>
    <property type="match status" value="1"/>
</dbReference>
<dbReference type="InterPro" id="IPR011263">
    <property type="entry name" value="DNA-dir_RNA_pol_RpoA/D/Rpb3"/>
</dbReference>
<dbReference type="GO" id="GO:0005737">
    <property type="term" value="C:cytoplasm"/>
    <property type="evidence" value="ECO:0007669"/>
    <property type="project" value="UniProtKB-ARBA"/>
</dbReference>
<dbReference type="InterPro" id="IPR011773">
    <property type="entry name" value="DNA-dir_RpoA"/>
</dbReference>
<proteinExistence type="inferred from homology"/>
<reference evidence="14 15" key="1">
    <citation type="journal article" date="2016" name="Nat. Commun.">
        <title>Thousands of microbial genomes shed light on interconnected biogeochemical processes in an aquifer system.</title>
        <authorList>
            <person name="Anantharaman K."/>
            <person name="Brown C.T."/>
            <person name="Hug L.A."/>
            <person name="Sharon I."/>
            <person name="Castelle C.J."/>
            <person name="Probst A.J."/>
            <person name="Thomas B.C."/>
            <person name="Singh A."/>
            <person name="Wilkins M.J."/>
            <person name="Karaoz U."/>
            <person name="Brodie E.L."/>
            <person name="Williams K.H."/>
            <person name="Hubbard S.S."/>
            <person name="Banfield J.F."/>
        </authorList>
    </citation>
    <scope>NUCLEOTIDE SEQUENCE [LARGE SCALE GENOMIC DNA]</scope>
</reference>
<dbReference type="SUPFAM" id="SSF56553">
    <property type="entry name" value="Insert subdomain of RNA polymerase alpha subunit"/>
    <property type="match status" value="1"/>
</dbReference>
<dbReference type="InterPro" id="IPR036643">
    <property type="entry name" value="RNApol_insert_sf"/>
</dbReference>
<name>A0A1F5BTG7_9BACT</name>
<keyword evidence="6 11" id="KW-0548">Nucleotidyltransferase</keyword>
<keyword evidence="5 11" id="KW-0808">Transferase</keyword>
<dbReference type="HAMAP" id="MF_00059">
    <property type="entry name" value="RNApol_bact_RpoA"/>
    <property type="match status" value="1"/>
</dbReference>